<protein>
    <submittedName>
        <fullName evidence="2">Arc family DNA-binding protein</fullName>
    </submittedName>
</protein>
<dbReference type="InterPro" id="IPR005569">
    <property type="entry name" value="Arc_DNA-bd_dom"/>
</dbReference>
<keyword evidence="2" id="KW-0238">DNA-binding</keyword>
<proteinExistence type="predicted"/>
<name>A0ABV9H1X9_9HYPH</name>
<dbReference type="SUPFAM" id="SSF47598">
    <property type="entry name" value="Ribbon-helix-helix"/>
    <property type="match status" value="1"/>
</dbReference>
<dbReference type="Gene3D" id="1.10.1220.10">
    <property type="entry name" value="Met repressor-like"/>
    <property type="match status" value="1"/>
</dbReference>
<evidence type="ECO:0000259" key="1">
    <source>
        <dbReference type="Pfam" id="PF03869"/>
    </source>
</evidence>
<accession>A0ABV9H1X9</accession>
<organism evidence="2 3">
    <name type="scientific">Daeguia caeni</name>
    <dbReference type="NCBI Taxonomy" id="439612"/>
    <lineage>
        <taxon>Bacteria</taxon>
        <taxon>Pseudomonadati</taxon>
        <taxon>Pseudomonadota</taxon>
        <taxon>Alphaproteobacteria</taxon>
        <taxon>Hyphomicrobiales</taxon>
        <taxon>Brucellaceae</taxon>
        <taxon>Daeguia</taxon>
    </lineage>
</organism>
<dbReference type="GO" id="GO:0003677">
    <property type="term" value="F:DNA binding"/>
    <property type="evidence" value="ECO:0007669"/>
    <property type="project" value="UniProtKB-KW"/>
</dbReference>
<dbReference type="Proteomes" id="UP001596042">
    <property type="component" value="Unassembled WGS sequence"/>
</dbReference>
<sequence length="57" mass="6367">MAIAGRNSDQFSLRFPDGMRELIRQMASKNGRSMNAEIIFQLERAYGANEKSEATAS</sequence>
<evidence type="ECO:0000313" key="2">
    <source>
        <dbReference type="EMBL" id="MFC4624232.1"/>
    </source>
</evidence>
<feature type="domain" description="Arc-like DNA binding" evidence="1">
    <location>
        <begin position="6"/>
        <end position="45"/>
    </location>
</feature>
<dbReference type="EMBL" id="JBHSEL010000031">
    <property type="protein sequence ID" value="MFC4624232.1"/>
    <property type="molecule type" value="Genomic_DNA"/>
</dbReference>
<dbReference type="RefSeq" id="WP_374833010.1">
    <property type="nucleotide sequence ID" value="NZ_JBHEEZ010000020.1"/>
</dbReference>
<gene>
    <name evidence="2" type="ORF">ACFO1V_03150</name>
</gene>
<evidence type="ECO:0000313" key="3">
    <source>
        <dbReference type="Proteomes" id="UP001596042"/>
    </source>
</evidence>
<keyword evidence="3" id="KW-1185">Reference proteome</keyword>
<dbReference type="InterPro" id="IPR010985">
    <property type="entry name" value="Ribbon_hlx_hlx"/>
</dbReference>
<dbReference type="InterPro" id="IPR013321">
    <property type="entry name" value="Arc_rbn_hlx_hlx"/>
</dbReference>
<dbReference type="Pfam" id="PF03869">
    <property type="entry name" value="Arc"/>
    <property type="match status" value="1"/>
</dbReference>
<reference evidence="3" key="1">
    <citation type="journal article" date="2019" name="Int. J. Syst. Evol. Microbiol.">
        <title>The Global Catalogue of Microorganisms (GCM) 10K type strain sequencing project: providing services to taxonomists for standard genome sequencing and annotation.</title>
        <authorList>
            <consortium name="The Broad Institute Genomics Platform"/>
            <consortium name="The Broad Institute Genome Sequencing Center for Infectious Disease"/>
            <person name="Wu L."/>
            <person name="Ma J."/>
        </authorList>
    </citation>
    <scope>NUCLEOTIDE SEQUENCE [LARGE SCALE GENOMIC DNA]</scope>
    <source>
        <strain evidence="3">CGMCC 1.15731</strain>
    </source>
</reference>
<comment type="caution">
    <text evidence="2">The sequence shown here is derived from an EMBL/GenBank/DDBJ whole genome shotgun (WGS) entry which is preliminary data.</text>
</comment>